<evidence type="ECO:0000259" key="5">
    <source>
        <dbReference type="PROSITE" id="PS50109"/>
    </source>
</evidence>
<dbReference type="InterPro" id="IPR005467">
    <property type="entry name" value="His_kinase_dom"/>
</dbReference>
<evidence type="ECO:0000313" key="8">
    <source>
        <dbReference type="EMBL" id="MDR6212983.1"/>
    </source>
</evidence>
<evidence type="ECO:0000256" key="4">
    <source>
        <dbReference type="SAM" id="Coils"/>
    </source>
</evidence>
<evidence type="ECO:0000256" key="3">
    <source>
        <dbReference type="ARBA" id="ARBA00023012"/>
    </source>
</evidence>
<evidence type="ECO:0000313" key="9">
    <source>
        <dbReference type="Proteomes" id="UP001267710"/>
    </source>
</evidence>
<dbReference type="Gene3D" id="1.20.5.1930">
    <property type="match status" value="1"/>
</dbReference>
<keyword evidence="1" id="KW-0808">Transferase</keyword>
<reference evidence="8 9" key="1">
    <citation type="submission" date="2023-08" db="EMBL/GenBank/DDBJ databases">
        <title>Functional and genomic diversity of the sorghum phyllosphere microbiome.</title>
        <authorList>
            <person name="Shade A."/>
        </authorList>
    </citation>
    <scope>NUCLEOTIDE SEQUENCE [LARGE SCALE GENOMIC DNA]</scope>
    <source>
        <strain evidence="8 9">SORGH_AS_0335</strain>
    </source>
</reference>
<evidence type="ECO:0000259" key="6">
    <source>
        <dbReference type="PROSITE" id="PS50112"/>
    </source>
</evidence>
<gene>
    <name evidence="8" type="ORF">QE399_000672</name>
</gene>
<dbReference type="InterPro" id="IPR000014">
    <property type="entry name" value="PAS"/>
</dbReference>
<dbReference type="InterPro" id="IPR011712">
    <property type="entry name" value="Sig_transdc_His_kin_sub3_dim/P"/>
</dbReference>
<dbReference type="Pfam" id="PF02518">
    <property type="entry name" value="HATPase_c"/>
    <property type="match status" value="1"/>
</dbReference>
<evidence type="ECO:0000256" key="1">
    <source>
        <dbReference type="ARBA" id="ARBA00022679"/>
    </source>
</evidence>
<organism evidence="8 9">
    <name type="scientific">Paracidovorax wautersii</name>
    <dbReference type="NCBI Taxonomy" id="1177982"/>
    <lineage>
        <taxon>Bacteria</taxon>
        <taxon>Pseudomonadati</taxon>
        <taxon>Pseudomonadota</taxon>
        <taxon>Betaproteobacteria</taxon>
        <taxon>Burkholderiales</taxon>
        <taxon>Comamonadaceae</taxon>
        <taxon>Paracidovorax</taxon>
    </lineage>
</organism>
<dbReference type="Proteomes" id="UP001267710">
    <property type="component" value="Unassembled WGS sequence"/>
</dbReference>
<feature type="domain" description="PAC" evidence="7">
    <location>
        <begin position="106"/>
        <end position="162"/>
    </location>
</feature>
<evidence type="ECO:0000256" key="2">
    <source>
        <dbReference type="ARBA" id="ARBA00022777"/>
    </source>
</evidence>
<dbReference type="SMART" id="SM00387">
    <property type="entry name" value="HATPase_c"/>
    <property type="match status" value="1"/>
</dbReference>
<dbReference type="SMART" id="SM00091">
    <property type="entry name" value="PAS"/>
    <property type="match status" value="1"/>
</dbReference>
<dbReference type="Gene3D" id="3.30.450.20">
    <property type="entry name" value="PAS domain"/>
    <property type="match status" value="1"/>
</dbReference>
<keyword evidence="3" id="KW-0902">Two-component regulatory system</keyword>
<proteinExistence type="predicted"/>
<accession>A0ABU1I979</accession>
<dbReference type="CDD" id="cd16917">
    <property type="entry name" value="HATPase_UhpB-NarQ-NarX-like"/>
    <property type="match status" value="1"/>
</dbReference>
<dbReference type="PROSITE" id="PS50113">
    <property type="entry name" value="PAC"/>
    <property type="match status" value="1"/>
</dbReference>
<dbReference type="Pfam" id="PF07730">
    <property type="entry name" value="HisKA_3"/>
    <property type="match status" value="1"/>
</dbReference>
<dbReference type="EMBL" id="JAVIZX010000001">
    <property type="protein sequence ID" value="MDR6212983.1"/>
    <property type="molecule type" value="Genomic_DNA"/>
</dbReference>
<dbReference type="SUPFAM" id="SSF55785">
    <property type="entry name" value="PYP-like sensor domain (PAS domain)"/>
    <property type="match status" value="1"/>
</dbReference>
<keyword evidence="4" id="KW-0175">Coiled coil</keyword>
<dbReference type="InterPro" id="IPR003594">
    <property type="entry name" value="HATPase_dom"/>
</dbReference>
<protein>
    <submittedName>
        <fullName evidence="8">PAS domain S-box-containing protein</fullName>
    </submittedName>
</protein>
<dbReference type="SUPFAM" id="SSF55874">
    <property type="entry name" value="ATPase domain of HSP90 chaperone/DNA topoisomerase II/histidine kinase"/>
    <property type="match status" value="1"/>
</dbReference>
<dbReference type="InterPro" id="IPR050482">
    <property type="entry name" value="Sensor_HK_TwoCompSys"/>
</dbReference>
<dbReference type="InterPro" id="IPR000700">
    <property type="entry name" value="PAS-assoc_C"/>
</dbReference>
<dbReference type="InterPro" id="IPR036890">
    <property type="entry name" value="HATPase_C_sf"/>
</dbReference>
<dbReference type="PROSITE" id="PS50109">
    <property type="entry name" value="HIS_KIN"/>
    <property type="match status" value="1"/>
</dbReference>
<dbReference type="InterPro" id="IPR035965">
    <property type="entry name" value="PAS-like_dom_sf"/>
</dbReference>
<dbReference type="Pfam" id="PF13426">
    <property type="entry name" value="PAS_9"/>
    <property type="match status" value="1"/>
</dbReference>
<feature type="coiled-coil region" evidence="4">
    <location>
        <begin position="157"/>
        <end position="198"/>
    </location>
</feature>
<feature type="domain" description="Histidine kinase" evidence="5">
    <location>
        <begin position="318"/>
        <end position="411"/>
    </location>
</feature>
<dbReference type="Gene3D" id="3.30.565.10">
    <property type="entry name" value="Histidine kinase-like ATPase, C-terminal domain"/>
    <property type="match status" value="1"/>
</dbReference>
<name>A0ABU1I979_9BURK</name>
<dbReference type="CDD" id="cd00130">
    <property type="entry name" value="PAS"/>
    <property type="match status" value="1"/>
</dbReference>
<keyword evidence="9" id="KW-1185">Reference proteome</keyword>
<dbReference type="PROSITE" id="PS50112">
    <property type="entry name" value="PAS"/>
    <property type="match status" value="1"/>
</dbReference>
<comment type="caution">
    <text evidence="8">The sequence shown here is derived from an EMBL/GenBank/DDBJ whole genome shotgun (WGS) entry which is preliminary data.</text>
</comment>
<sequence>MVSAVPGMPIACLVAMETTQDVAWPGPGHTPWEHRLRLLLDSTDEGVFGIDLAGNCMFINQAAARMIGSAPPAVLGRNMHALTHHSHADGAHYAEADCPIFNAFRRGMPCRLDNEVFWRQDGSSFAVEYSSHPIVEDGAVQGAVIAFVDITARRHAAEELQRAHDGLELRVAERTQALSQALQQLRELSAYSERVREEERTRIAREVHDELGSLLVALKMDVNWLHKRLGEQAQRSASDADAMRSQMRCKCQNMSRSIETAVDNVGRIITDLRPSILDHQGLWAALEWQAQEFAQAAEMALDWRCAVPGSGGGLPDDDATAVFRIFQEILSNIGRHARAGAVAVDIAVRGGHLQLRVQDDGVGVERQALEAPTSYGVMGMRERARQLGGQLHITSAPGAGTCLLLEVPWAVAAPRRGAPA</sequence>
<dbReference type="NCBIfam" id="TIGR00229">
    <property type="entry name" value="sensory_box"/>
    <property type="match status" value="1"/>
</dbReference>
<feature type="domain" description="PAS" evidence="6">
    <location>
        <begin position="32"/>
        <end position="84"/>
    </location>
</feature>
<evidence type="ECO:0000259" key="7">
    <source>
        <dbReference type="PROSITE" id="PS50113"/>
    </source>
</evidence>
<dbReference type="PANTHER" id="PTHR24421:SF59">
    <property type="entry name" value="OXYGEN SENSOR HISTIDINE KINASE NREB"/>
    <property type="match status" value="1"/>
</dbReference>
<dbReference type="PANTHER" id="PTHR24421">
    <property type="entry name" value="NITRATE/NITRITE SENSOR PROTEIN NARX-RELATED"/>
    <property type="match status" value="1"/>
</dbReference>
<keyword evidence="2" id="KW-0418">Kinase</keyword>